<organism evidence="5 6">
    <name type="scientific">Alteribacillus bidgolensis</name>
    <dbReference type="NCBI Taxonomy" id="930129"/>
    <lineage>
        <taxon>Bacteria</taxon>
        <taxon>Bacillati</taxon>
        <taxon>Bacillota</taxon>
        <taxon>Bacilli</taxon>
        <taxon>Bacillales</taxon>
        <taxon>Bacillaceae</taxon>
        <taxon>Alteribacillus</taxon>
    </lineage>
</organism>
<reference evidence="5 6" key="1">
    <citation type="submission" date="2016-10" db="EMBL/GenBank/DDBJ databases">
        <authorList>
            <person name="de Groot N.N."/>
        </authorList>
    </citation>
    <scope>NUCLEOTIDE SEQUENCE [LARGE SCALE GENOMIC DNA]</scope>
    <source>
        <strain evidence="6">P4B,CCM 7963,CECT 7998,DSM 25260,IBRC-M 10614,KCTC 13821</strain>
    </source>
</reference>
<keyword evidence="3" id="KW-0378">Hydrolase</keyword>
<protein>
    <submittedName>
        <fullName evidence="5">Muramoyltetrapeptide carboxypeptidase</fullName>
    </submittedName>
</protein>
<keyword evidence="2" id="KW-0645">Protease</keyword>
<evidence type="ECO:0000256" key="2">
    <source>
        <dbReference type="ARBA" id="ARBA00022670"/>
    </source>
</evidence>
<dbReference type="Pfam" id="PF17676">
    <property type="entry name" value="Peptidase_S66C"/>
    <property type="match status" value="1"/>
</dbReference>
<proteinExistence type="predicted"/>
<gene>
    <name evidence="5" type="ORF">SAMN05216352_108102</name>
</gene>
<evidence type="ECO:0000313" key="5">
    <source>
        <dbReference type="EMBL" id="SDI49281.1"/>
    </source>
</evidence>
<dbReference type="GO" id="GO:0004180">
    <property type="term" value="F:carboxypeptidase activity"/>
    <property type="evidence" value="ECO:0007669"/>
    <property type="project" value="UniProtKB-KW"/>
</dbReference>
<dbReference type="GO" id="GO:0006508">
    <property type="term" value="P:proteolysis"/>
    <property type="evidence" value="ECO:0007669"/>
    <property type="project" value="UniProtKB-KW"/>
</dbReference>
<dbReference type="InterPro" id="IPR027461">
    <property type="entry name" value="Carboxypeptidase_A_C_sf"/>
</dbReference>
<accession>A0A1G8L0Y7</accession>
<sequence length="97" mass="10595">MNQSNTVYRYLKHLEMAGKFDDCLGIIMGECTGCPVSYGESYEEVIENFLVPLDKPLMTGLTTAHGLFKAAVPIGAMANLDTVNNTLTILEPTASFF</sequence>
<dbReference type="EMBL" id="FNDU01000008">
    <property type="protein sequence ID" value="SDI49281.1"/>
    <property type="molecule type" value="Genomic_DNA"/>
</dbReference>
<evidence type="ECO:0000256" key="1">
    <source>
        <dbReference type="ARBA" id="ARBA00022645"/>
    </source>
</evidence>
<dbReference type="AlphaFoldDB" id="A0A1G8L0Y7"/>
<dbReference type="InterPro" id="IPR040921">
    <property type="entry name" value="Peptidase_S66C"/>
</dbReference>
<keyword evidence="1 5" id="KW-0121">Carboxypeptidase</keyword>
<evidence type="ECO:0000259" key="4">
    <source>
        <dbReference type="Pfam" id="PF17676"/>
    </source>
</evidence>
<evidence type="ECO:0000313" key="6">
    <source>
        <dbReference type="Proteomes" id="UP000199017"/>
    </source>
</evidence>
<dbReference type="PANTHER" id="PTHR30237">
    <property type="entry name" value="MURAMOYLTETRAPEPTIDE CARBOXYPEPTIDASE"/>
    <property type="match status" value="1"/>
</dbReference>
<dbReference type="STRING" id="930129.SAMN05216352_108102"/>
<keyword evidence="6" id="KW-1185">Reference proteome</keyword>
<dbReference type="Gene3D" id="3.50.30.60">
    <property type="entry name" value="LD-carboxypeptidase A C-terminal domain-like"/>
    <property type="match status" value="1"/>
</dbReference>
<dbReference type="InterPro" id="IPR003507">
    <property type="entry name" value="S66_fam"/>
</dbReference>
<feature type="domain" description="LD-carboxypeptidase C-terminal" evidence="4">
    <location>
        <begin position="5"/>
        <end position="80"/>
    </location>
</feature>
<dbReference type="PANTHER" id="PTHR30237:SF2">
    <property type="entry name" value="MUREIN TETRAPEPTIDE CARBOXYPEPTIDASE"/>
    <property type="match status" value="1"/>
</dbReference>
<dbReference type="Proteomes" id="UP000199017">
    <property type="component" value="Unassembled WGS sequence"/>
</dbReference>
<evidence type="ECO:0000256" key="3">
    <source>
        <dbReference type="ARBA" id="ARBA00022825"/>
    </source>
</evidence>
<name>A0A1G8L0Y7_9BACI</name>
<dbReference type="SUPFAM" id="SSF141986">
    <property type="entry name" value="LD-carboxypeptidase A C-terminal domain-like"/>
    <property type="match status" value="1"/>
</dbReference>
<keyword evidence="3" id="KW-0720">Serine protease</keyword>
<dbReference type="GO" id="GO:0008236">
    <property type="term" value="F:serine-type peptidase activity"/>
    <property type="evidence" value="ECO:0007669"/>
    <property type="project" value="UniProtKB-KW"/>
</dbReference>